<keyword evidence="1" id="KW-0812">Transmembrane</keyword>
<protein>
    <submittedName>
        <fullName evidence="2">Uncharacterized protein</fullName>
    </submittedName>
</protein>
<organism evidence="2 3">
    <name type="scientific">Pocillopora meandrina</name>
    <dbReference type="NCBI Taxonomy" id="46732"/>
    <lineage>
        <taxon>Eukaryota</taxon>
        <taxon>Metazoa</taxon>
        <taxon>Cnidaria</taxon>
        <taxon>Anthozoa</taxon>
        <taxon>Hexacorallia</taxon>
        <taxon>Scleractinia</taxon>
        <taxon>Astrocoeniina</taxon>
        <taxon>Pocilloporidae</taxon>
        <taxon>Pocillopora</taxon>
    </lineage>
</organism>
<reference evidence="2 3" key="1">
    <citation type="submission" date="2022-05" db="EMBL/GenBank/DDBJ databases">
        <authorList>
            <consortium name="Genoscope - CEA"/>
            <person name="William W."/>
        </authorList>
    </citation>
    <scope>NUCLEOTIDE SEQUENCE [LARGE SCALE GENOMIC DNA]</scope>
</reference>
<accession>A0AAU9Y0L0</accession>
<dbReference type="EMBL" id="CALNXJ010000094">
    <property type="protein sequence ID" value="CAH3163632.1"/>
    <property type="molecule type" value="Genomic_DNA"/>
</dbReference>
<evidence type="ECO:0000256" key="1">
    <source>
        <dbReference type="SAM" id="Phobius"/>
    </source>
</evidence>
<keyword evidence="1" id="KW-1133">Transmembrane helix</keyword>
<feature type="non-terminal residue" evidence="2">
    <location>
        <position position="1"/>
    </location>
</feature>
<sequence>SRAAGETVSKIIKERQQELLAHLKLVTPAPKVTKSSLLDARKLFGDNFKKKVTLRKSGHLGAYEEISLLQFDPNFTSSEVTCRHPSCSTKNSEAAKSGNKRDLFLCPTHQQVLRNSISNLFAKEKITLSNSTNKHGLFAGYTSVIMGMILGAGAFFLGPWSGAAGVTIGGTAGGLIGNGIHSFLTKKQQNQRLQRFIEEWREAGGDIQQNGQPNNQDLVYIVEANAEGRLALALGG</sequence>
<feature type="transmembrane region" description="Helical" evidence="1">
    <location>
        <begin position="138"/>
        <end position="157"/>
    </location>
</feature>
<dbReference type="AlphaFoldDB" id="A0AAU9Y0L0"/>
<name>A0AAU9Y0L0_9CNID</name>
<feature type="transmembrane region" description="Helical" evidence="1">
    <location>
        <begin position="163"/>
        <end position="184"/>
    </location>
</feature>
<gene>
    <name evidence="2" type="ORF">PMEA_00035643</name>
</gene>
<evidence type="ECO:0000313" key="2">
    <source>
        <dbReference type="EMBL" id="CAH3163632.1"/>
    </source>
</evidence>
<dbReference type="Proteomes" id="UP001159428">
    <property type="component" value="Unassembled WGS sequence"/>
</dbReference>
<keyword evidence="3" id="KW-1185">Reference proteome</keyword>
<comment type="caution">
    <text evidence="2">The sequence shown here is derived from an EMBL/GenBank/DDBJ whole genome shotgun (WGS) entry which is preliminary data.</text>
</comment>
<keyword evidence="1" id="KW-0472">Membrane</keyword>
<proteinExistence type="predicted"/>
<evidence type="ECO:0000313" key="3">
    <source>
        <dbReference type="Proteomes" id="UP001159428"/>
    </source>
</evidence>